<keyword evidence="1" id="KW-0648">Protein biosynthesis</keyword>
<dbReference type="GO" id="GO:0003743">
    <property type="term" value="F:translation initiation factor activity"/>
    <property type="evidence" value="ECO:0007669"/>
    <property type="project" value="UniProtKB-KW"/>
</dbReference>
<evidence type="ECO:0000313" key="1">
    <source>
        <dbReference type="EMBL" id="AQK92575.1"/>
    </source>
</evidence>
<gene>
    <name evidence="1" type="ORF">ZEAMMB73_Zm00001d009749</name>
</gene>
<dbReference type="AlphaFoldDB" id="A0A1D6FLL5"/>
<reference evidence="1" key="1">
    <citation type="submission" date="2015-12" db="EMBL/GenBank/DDBJ databases">
        <title>Update maize B73 reference genome by single molecule sequencing technologies.</title>
        <authorList>
            <consortium name="Maize Genome Sequencing Project"/>
            <person name="Ware D."/>
        </authorList>
    </citation>
    <scope>NUCLEOTIDE SEQUENCE</scope>
    <source>
        <tissue evidence="1">Seedling</tissue>
    </source>
</reference>
<protein>
    <submittedName>
        <fullName evidence="1">Eukaryotic translation initiation factor 2 (eIF-2) family protein</fullName>
    </submittedName>
</protein>
<accession>A0A1D6FLL5</accession>
<proteinExistence type="predicted"/>
<organism evidence="1">
    <name type="scientific">Zea mays</name>
    <name type="common">Maize</name>
    <dbReference type="NCBI Taxonomy" id="4577"/>
    <lineage>
        <taxon>Eukaryota</taxon>
        <taxon>Viridiplantae</taxon>
        <taxon>Streptophyta</taxon>
        <taxon>Embryophyta</taxon>
        <taxon>Tracheophyta</taxon>
        <taxon>Spermatophyta</taxon>
        <taxon>Magnoliopsida</taxon>
        <taxon>Liliopsida</taxon>
        <taxon>Poales</taxon>
        <taxon>Poaceae</taxon>
        <taxon>PACMAD clade</taxon>
        <taxon>Panicoideae</taxon>
        <taxon>Andropogonodae</taxon>
        <taxon>Andropogoneae</taxon>
        <taxon>Tripsacinae</taxon>
        <taxon>Zea</taxon>
    </lineage>
</organism>
<sequence length="116" mass="13118">MGRGPGPAFLPPSQQWVCKSEHCLKGVQTAVQHVSPYQQELEWELLSAYPVKNLLILGRLPQLKSTTSKLIWLQKAKRLLLRLLRTILMSSRGASADTLIWKMSLSAGYQEDLLIF</sequence>
<dbReference type="EMBL" id="CM000784">
    <property type="protein sequence ID" value="AQK92575.1"/>
    <property type="molecule type" value="Genomic_DNA"/>
</dbReference>
<keyword evidence="1" id="KW-0396">Initiation factor</keyword>
<name>A0A1D6FLL5_MAIZE</name>